<keyword evidence="2" id="KW-0732">Signal</keyword>
<evidence type="ECO:0000313" key="4">
    <source>
        <dbReference type="Proteomes" id="UP000095751"/>
    </source>
</evidence>
<evidence type="ECO:0000256" key="2">
    <source>
        <dbReference type="SAM" id="SignalP"/>
    </source>
</evidence>
<feature type="signal peptide" evidence="2">
    <location>
        <begin position="1"/>
        <end position="27"/>
    </location>
</feature>
<keyword evidence="1" id="KW-0472">Membrane</keyword>
<name>A0A1E7EVX0_9STRA</name>
<feature type="transmembrane region" description="Helical" evidence="1">
    <location>
        <begin position="325"/>
        <end position="347"/>
    </location>
</feature>
<proteinExistence type="predicted"/>
<evidence type="ECO:0000313" key="3">
    <source>
        <dbReference type="EMBL" id="OEU10170.1"/>
    </source>
</evidence>
<gene>
    <name evidence="3" type="ORF">FRACYDRAFT_247783</name>
</gene>
<dbReference type="OrthoDB" id="10475107at2759"/>
<dbReference type="EMBL" id="KV784373">
    <property type="protein sequence ID" value="OEU10170.1"/>
    <property type="molecule type" value="Genomic_DNA"/>
</dbReference>
<dbReference type="AlphaFoldDB" id="A0A1E7EVX0"/>
<evidence type="ECO:0000256" key="1">
    <source>
        <dbReference type="SAM" id="Phobius"/>
    </source>
</evidence>
<feature type="chain" id="PRO_5009192308" evidence="2">
    <location>
        <begin position="28"/>
        <end position="438"/>
    </location>
</feature>
<dbReference type="Proteomes" id="UP000095751">
    <property type="component" value="Unassembled WGS sequence"/>
</dbReference>
<organism evidence="3 4">
    <name type="scientific">Fragilariopsis cylindrus CCMP1102</name>
    <dbReference type="NCBI Taxonomy" id="635003"/>
    <lineage>
        <taxon>Eukaryota</taxon>
        <taxon>Sar</taxon>
        <taxon>Stramenopiles</taxon>
        <taxon>Ochrophyta</taxon>
        <taxon>Bacillariophyta</taxon>
        <taxon>Bacillariophyceae</taxon>
        <taxon>Bacillariophycidae</taxon>
        <taxon>Bacillariales</taxon>
        <taxon>Bacillariaceae</taxon>
        <taxon>Fragilariopsis</taxon>
    </lineage>
</organism>
<reference evidence="3 4" key="1">
    <citation type="submission" date="2016-09" db="EMBL/GenBank/DDBJ databases">
        <title>Extensive genetic diversity and differential bi-allelic expression allows diatom success in the polar Southern Ocean.</title>
        <authorList>
            <consortium name="DOE Joint Genome Institute"/>
            <person name="Mock T."/>
            <person name="Otillar R.P."/>
            <person name="Strauss J."/>
            <person name="Dupont C."/>
            <person name="Frickenhaus S."/>
            <person name="Maumus F."/>
            <person name="Mcmullan M."/>
            <person name="Sanges R."/>
            <person name="Schmutz J."/>
            <person name="Toseland A."/>
            <person name="Valas R."/>
            <person name="Veluchamy A."/>
            <person name="Ward B.J."/>
            <person name="Allen A."/>
            <person name="Barry K."/>
            <person name="Falciatore A."/>
            <person name="Ferrante M."/>
            <person name="Fortunato A.E."/>
            <person name="Gloeckner G."/>
            <person name="Gruber A."/>
            <person name="Hipkin R."/>
            <person name="Janech M."/>
            <person name="Kroth P."/>
            <person name="Leese F."/>
            <person name="Lindquist E."/>
            <person name="Lyon B.R."/>
            <person name="Martin J."/>
            <person name="Mayer C."/>
            <person name="Parker M."/>
            <person name="Quesneville H."/>
            <person name="Raymond J."/>
            <person name="Uhlig C."/>
            <person name="Valentin K.U."/>
            <person name="Worden A.Z."/>
            <person name="Armbrust E.V."/>
            <person name="Bowler C."/>
            <person name="Green B."/>
            <person name="Moulton V."/>
            <person name="Van Oosterhout C."/>
            <person name="Grigoriev I."/>
        </authorList>
    </citation>
    <scope>NUCLEOTIDE SEQUENCE [LARGE SCALE GENOMIC DNA]</scope>
    <source>
        <strain evidence="3 4">CCMP1102</strain>
    </source>
</reference>
<protein>
    <submittedName>
        <fullName evidence="3">Uncharacterized protein</fullName>
    </submittedName>
</protein>
<keyword evidence="1" id="KW-0812">Transmembrane</keyword>
<keyword evidence="4" id="KW-1185">Reference proteome</keyword>
<accession>A0A1E7EVX0</accession>
<keyword evidence="1" id="KW-1133">Transmembrane helix</keyword>
<dbReference type="InParanoid" id="A0A1E7EVX0"/>
<sequence length="438" mass="48820">MYQLTLALQLLVVLLVAVELLHYSVEAFVVVYTTPSVTSSVSPFCQHRAACHNRGRNINAPSMRLRAHRYEEVKIRDWQSSGEEPQRIYDFLLQREKQQQQLTTATISYDPEGCLELDVLNPSLLQESYSKSDGGCFCVAMTMDDDIDKNDGENDNVILGTLGMIVGTQVTYQSSGSSFSKKESTAAIRRVCASWPAYEVNEDDTNSQNLTKMSTTTVLEKLIRYGEQRAIQAGATDLIGLAYPDDDFLDEKSKNFISKPTKRIFESLGYRKSEQQLPDVSTVQYEKKLSEKQVLPPDSSELVARRMAENIDSNATATITPNREVIFIALATIIASLTLGVLVFNLYNNVFGIEQLWGSNDNGGIGTSLTTENLQELIRNEELGRSSLLDAADTIGGGDIVTKGAEDMVRNWEDLSPEELREEQALMKIIQGQTIRLK</sequence>
<dbReference type="KEGG" id="fcy:FRACYDRAFT_247783"/>